<name>A0A840YNN7_9PROT</name>
<dbReference type="InterPro" id="IPR013107">
    <property type="entry name" value="Acyl-CoA_DH_C"/>
</dbReference>
<dbReference type="InterPro" id="IPR009100">
    <property type="entry name" value="AcylCoA_DH/oxidase_NM_dom_sf"/>
</dbReference>
<sequence length="352" mass="37387">MSLAFRELGFFSLWLARDFGGPELSLTDFVRVVEALARSDASVAWCATNGGGYARFSGFLPDAVTRRIFVEERAVVAGNMGPLGRAVQVPGGYRVTGYWPYGSGITHSDWALGGCMVLDGDAPRRKPDGTPDARIVFFPSAAAEVLDTWDVGGLRGTGSHDYRVADLFVPETHTVSRAGDTPLLSGPLYALPFHTAFGVTIAAVPLGIARAALDSLRELSASKTPRIGSVLLRDRPVIQAAVGRAEAVLRAARAFLLEACHEAWSAASADVPLSLEQRALVRLACAHVAEAAKQVVQIAYDAGGATSVYETCPLQRCFRDAYAAAQHVQVQSGNFETGGRVMLGIEPGTPIL</sequence>
<gene>
    <name evidence="3" type="ORF">FHS87_004738</name>
</gene>
<proteinExistence type="predicted"/>
<dbReference type="Pfam" id="PF08028">
    <property type="entry name" value="Acyl-CoA_dh_2"/>
    <property type="match status" value="1"/>
</dbReference>
<dbReference type="PANTHER" id="PTHR43884">
    <property type="entry name" value="ACYL-COA DEHYDROGENASE"/>
    <property type="match status" value="1"/>
</dbReference>
<dbReference type="PANTHER" id="PTHR43884:SF25">
    <property type="entry name" value="ACYL-COA DEHYDROGENASE YDBM-RELATED"/>
    <property type="match status" value="1"/>
</dbReference>
<feature type="domain" description="Acyl-CoA dehydrogenase C-terminal" evidence="2">
    <location>
        <begin position="200"/>
        <end position="331"/>
    </location>
</feature>
<dbReference type="Gene3D" id="1.20.140.10">
    <property type="entry name" value="Butyryl-CoA Dehydrogenase, subunit A, domain 3"/>
    <property type="match status" value="1"/>
</dbReference>
<evidence type="ECO:0000313" key="3">
    <source>
        <dbReference type="EMBL" id="MBB5696664.1"/>
    </source>
</evidence>
<dbReference type="EMBL" id="JACIJD010000084">
    <property type="protein sequence ID" value="MBB5696664.1"/>
    <property type="molecule type" value="Genomic_DNA"/>
</dbReference>
<dbReference type="GO" id="GO:0003995">
    <property type="term" value="F:acyl-CoA dehydrogenase activity"/>
    <property type="evidence" value="ECO:0007669"/>
    <property type="project" value="TreeGrafter"/>
</dbReference>
<protein>
    <submittedName>
        <fullName evidence="3">Alkylation response protein AidB-like acyl-CoA dehydrogenase</fullName>
    </submittedName>
</protein>
<accession>A0A840YNN7</accession>
<reference evidence="3 4" key="1">
    <citation type="submission" date="2020-08" db="EMBL/GenBank/DDBJ databases">
        <title>Genomic Encyclopedia of Type Strains, Phase IV (KMG-IV): sequencing the most valuable type-strain genomes for metagenomic binning, comparative biology and taxonomic classification.</title>
        <authorList>
            <person name="Goeker M."/>
        </authorList>
    </citation>
    <scope>NUCLEOTIDE SEQUENCE [LARGE SCALE GENOMIC DNA]</scope>
    <source>
        <strain evidence="3 4">DSM 25622</strain>
    </source>
</reference>
<evidence type="ECO:0000313" key="4">
    <source>
        <dbReference type="Proteomes" id="UP000580654"/>
    </source>
</evidence>
<dbReference type="InterPro" id="IPR036250">
    <property type="entry name" value="AcylCo_DH-like_C"/>
</dbReference>
<dbReference type="GO" id="GO:0050660">
    <property type="term" value="F:flavin adenine dinucleotide binding"/>
    <property type="evidence" value="ECO:0007669"/>
    <property type="project" value="InterPro"/>
</dbReference>
<evidence type="ECO:0000259" key="2">
    <source>
        <dbReference type="Pfam" id="PF08028"/>
    </source>
</evidence>
<dbReference type="InterPro" id="IPR046373">
    <property type="entry name" value="Acyl-CoA_Oxase/DH_mid-dom_sf"/>
</dbReference>
<organism evidence="3 4">
    <name type="scientific">Muricoccus pecuniae</name>
    <dbReference type="NCBI Taxonomy" id="693023"/>
    <lineage>
        <taxon>Bacteria</taxon>
        <taxon>Pseudomonadati</taxon>
        <taxon>Pseudomonadota</taxon>
        <taxon>Alphaproteobacteria</taxon>
        <taxon>Acetobacterales</taxon>
        <taxon>Roseomonadaceae</taxon>
        <taxon>Muricoccus</taxon>
    </lineage>
</organism>
<keyword evidence="1" id="KW-0560">Oxidoreductase</keyword>
<evidence type="ECO:0000256" key="1">
    <source>
        <dbReference type="ARBA" id="ARBA00023002"/>
    </source>
</evidence>
<dbReference type="SUPFAM" id="SSF47203">
    <property type="entry name" value="Acyl-CoA dehydrogenase C-terminal domain-like"/>
    <property type="match status" value="1"/>
</dbReference>
<dbReference type="AlphaFoldDB" id="A0A840YNN7"/>
<dbReference type="Proteomes" id="UP000580654">
    <property type="component" value="Unassembled WGS sequence"/>
</dbReference>
<dbReference type="PIRSF" id="PIRSF016578">
    <property type="entry name" value="HsaA"/>
    <property type="match status" value="1"/>
</dbReference>
<dbReference type="Gene3D" id="1.10.540.10">
    <property type="entry name" value="Acyl-CoA dehydrogenase/oxidase, N-terminal domain"/>
    <property type="match status" value="1"/>
</dbReference>
<dbReference type="InterPro" id="IPR037069">
    <property type="entry name" value="AcylCoA_DH/ox_N_sf"/>
</dbReference>
<dbReference type="Gene3D" id="2.40.110.10">
    <property type="entry name" value="Butyryl-CoA Dehydrogenase, subunit A, domain 2"/>
    <property type="match status" value="1"/>
</dbReference>
<keyword evidence="4" id="KW-1185">Reference proteome</keyword>
<dbReference type="SUPFAM" id="SSF56645">
    <property type="entry name" value="Acyl-CoA dehydrogenase NM domain-like"/>
    <property type="match status" value="1"/>
</dbReference>
<comment type="caution">
    <text evidence="3">The sequence shown here is derived from an EMBL/GenBank/DDBJ whole genome shotgun (WGS) entry which is preliminary data.</text>
</comment>